<feature type="transmembrane region" description="Helical" evidence="10">
    <location>
        <begin position="324"/>
        <end position="344"/>
    </location>
</feature>
<dbReference type="GO" id="GO:0016020">
    <property type="term" value="C:membrane"/>
    <property type="evidence" value="ECO:0007669"/>
    <property type="project" value="UniProtKB-SubCell"/>
</dbReference>
<dbReference type="CDD" id="cd13967">
    <property type="entry name" value="PT_UbiA_5"/>
    <property type="match status" value="1"/>
</dbReference>
<comment type="function">
    <text evidence="9">Catalyzes the conversion of 1-hydroxy-2-methyl-2-(E)-butenyl 4-diphosphate (HMBPP) into a mixture of isopentenyl diphosphate (IPP) and dimethylallyl diphosphate (DMAPP). Acts in the terminal step of the DOXP/MEP pathway for isoprenoid precursor biosynthesis.</text>
</comment>
<feature type="binding site" evidence="9">
    <location>
        <position position="219"/>
    </location>
    <ligand>
        <name>isopentenyl diphosphate</name>
        <dbReference type="ChEBI" id="CHEBI:128769"/>
    </ligand>
</feature>
<comment type="similarity">
    <text evidence="9">Belongs to the IspH family.</text>
</comment>
<comment type="caution">
    <text evidence="11">The sequence shown here is derived from an EMBL/GenBank/DDBJ whole genome shotgun (WGS) entry which is preliminary data.</text>
</comment>
<dbReference type="GO" id="GO:0016114">
    <property type="term" value="P:terpenoid biosynthetic process"/>
    <property type="evidence" value="ECO:0007669"/>
    <property type="project" value="UniProtKB-UniRule"/>
</dbReference>
<dbReference type="GO" id="GO:0050992">
    <property type="term" value="P:dimethylallyl diphosphate biosynthetic process"/>
    <property type="evidence" value="ECO:0007669"/>
    <property type="project" value="UniProtKB-UniRule"/>
</dbReference>
<dbReference type="GO" id="GO:0051539">
    <property type="term" value="F:4 iron, 4 sulfur cluster binding"/>
    <property type="evidence" value="ECO:0007669"/>
    <property type="project" value="UniProtKB-UniRule"/>
</dbReference>
<keyword evidence="12" id="KW-1185">Reference proteome</keyword>
<dbReference type="PANTHER" id="PTHR30426">
    <property type="entry name" value="4-HYDROXY-3-METHYLBUT-2-ENYL DIPHOSPHATE REDUCTASE"/>
    <property type="match status" value="1"/>
</dbReference>
<feature type="binding site" evidence="9">
    <location>
        <position position="261"/>
    </location>
    <ligand>
        <name>(2E)-4-hydroxy-3-methylbut-2-enyl diphosphate</name>
        <dbReference type="ChEBI" id="CHEBI:128753"/>
    </ligand>
</feature>
<dbReference type="Gene3D" id="3.40.1010.20">
    <property type="entry name" value="4-hydroxy-3-methylbut-2-enyl diphosphate reductase, catalytic domain"/>
    <property type="match status" value="2"/>
</dbReference>
<feature type="transmembrane region" description="Helical" evidence="10">
    <location>
        <begin position="295"/>
        <end position="318"/>
    </location>
</feature>
<feature type="binding site" evidence="9">
    <location>
        <position position="41"/>
    </location>
    <ligand>
        <name>dimethylallyl diphosphate</name>
        <dbReference type="ChEBI" id="CHEBI:57623"/>
    </ligand>
</feature>
<dbReference type="InterPro" id="IPR003451">
    <property type="entry name" value="LytB/IspH"/>
</dbReference>
<evidence type="ECO:0000256" key="10">
    <source>
        <dbReference type="SAM" id="Phobius"/>
    </source>
</evidence>
<dbReference type="Gene3D" id="3.40.50.11270">
    <property type="match status" value="1"/>
</dbReference>
<evidence type="ECO:0000256" key="7">
    <source>
        <dbReference type="ARBA" id="ARBA00023014"/>
    </source>
</evidence>
<feature type="transmembrane region" description="Helical" evidence="10">
    <location>
        <begin position="501"/>
        <end position="519"/>
    </location>
</feature>
<dbReference type="Pfam" id="PF02401">
    <property type="entry name" value="LYTB"/>
    <property type="match status" value="1"/>
</dbReference>
<feature type="binding site" evidence="9">
    <location>
        <position position="217"/>
    </location>
    <ligand>
        <name>dimethylallyl diphosphate</name>
        <dbReference type="ChEBI" id="CHEBI:57623"/>
    </ligand>
</feature>
<dbReference type="InterPro" id="IPR000537">
    <property type="entry name" value="UbiA_prenyltransferase"/>
</dbReference>
<sequence length="577" mass="63504">MKLSVAKTAGFCMGVQRAVEMALDASNTCSPPIYTYGPLIHNPQVLSLLEEKGITVLDTIPESGSGTVLIRAHGVPPDARLRLEEAGFTVIDATCPRVIKVQAIIRKHTREGYTCIIIGDADHPEVIGLLGYAGDKGFVVGSLQELEALPEFDRAIIVAQTTQNTLFYEAVKKWSARSRRKYKVFDTICDSTEHRQEEAKRLAETVEAVVVVGGHNSGNTQRLAEIVRDAGKPAYHIETEGELDISALASVRHIGITAGASTPNWIIKRIYKAIETLPISGETEWKKRRFAAQRYLLLSNTYVAMGAGFLCYACIRLQDLRHSVPYIAISMLYILSMHTLNTLTGLREARYNDPDRAAFYDTNKFMLTLLALISGAIGLGTAAGMGMLPFLILFMMSAMGLCYNLKLIPDAVEGVRYRRLRDIPGSKTVLIALAWGVVTAIFPCLAVAGTIKASTIPAFMWAAGIVFVRTAFFNILDMQGDRIVGKETIPILLGKNRSMTLLRFILLFTLVLLFGASSYHLIPNLGIGLMLCPVFLLIVISANKRGHMMPGVRLEFLVESNFILAGLITLIWSLFFR</sequence>
<feature type="binding site" evidence="9">
    <location>
        <position position="41"/>
    </location>
    <ligand>
        <name>(2E)-4-hydroxy-3-methylbut-2-enyl diphosphate</name>
        <dbReference type="ChEBI" id="CHEBI:128753"/>
    </ligand>
</feature>
<feature type="transmembrane region" description="Helical" evidence="10">
    <location>
        <begin position="390"/>
        <end position="408"/>
    </location>
</feature>
<evidence type="ECO:0000256" key="8">
    <source>
        <dbReference type="ARBA" id="ARBA00023136"/>
    </source>
</evidence>
<feature type="binding site" evidence="9">
    <location>
        <position position="161"/>
    </location>
    <ligand>
        <name>(2E)-4-hydroxy-3-methylbut-2-enyl diphosphate</name>
        <dbReference type="ChEBI" id="CHEBI:128753"/>
    </ligand>
</feature>
<feature type="transmembrane region" description="Helical" evidence="10">
    <location>
        <begin position="525"/>
        <end position="542"/>
    </location>
</feature>
<feature type="binding site" evidence="9">
    <location>
        <position position="189"/>
    </location>
    <ligand>
        <name>[4Fe-4S] cluster</name>
        <dbReference type="ChEBI" id="CHEBI:49883"/>
    </ligand>
</feature>
<reference evidence="12" key="2">
    <citation type="submission" date="2019-01" db="EMBL/GenBank/DDBJ databases">
        <title>Genome sequence of Desulfonema ishimotonii strain Tokyo 01.</title>
        <authorList>
            <person name="Fukui M."/>
        </authorList>
    </citation>
    <scope>NUCLEOTIDE SEQUENCE [LARGE SCALE GENOMIC DNA]</scope>
    <source>
        <strain evidence="12">Tokyo 01</strain>
    </source>
</reference>
<comment type="catalytic activity">
    <reaction evidence="9">
        <text>dimethylallyl diphosphate + 2 oxidized [2Fe-2S]-[ferredoxin] + H2O = (2E)-4-hydroxy-3-methylbut-2-enyl diphosphate + 2 reduced [2Fe-2S]-[ferredoxin] + 2 H(+)</text>
        <dbReference type="Rhea" id="RHEA:24825"/>
        <dbReference type="Rhea" id="RHEA-COMP:10000"/>
        <dbReference type="Rhea" id="RHEA-COMP:10001"/>
        <dbReference type="ChEBI" id="CHEBI:15377"/>
        <dbReference type="ChEBI" id="CHEBI:15378"/>
        <dbReference type="ChEBI" id="CHEBI:33737"/>
        <dbReference type="ChEBI" id="CHEBI:33738"/>
        <dbReference type="ChEBI" id="CHEBI:57623"/>
        <dbReference type="ChEBI" id="CHEBI:128753"/>
        <dbReference type="EC" id="1.17.7.4"/>
    </reaction>
</comment>
<evidence type="ECO:0000256" key="4">
    <source>
        <dbReference type="ARBA" id="ARBA00022723"/>
    </source>
</evidence>
<dbReference type="RefSeq" id="WP_124331102.1">
    <property type="nucleotide sequence ID" value="NZ_BEXT01000001.1"/>
</dbReference>
<keyword evidence="8 10" id="KW-0472">Membrane</keyword>
<feature type="binding site" evidence="9">
    <location>
        <position position="219"/>
    </location>
    <ligand>
        <name>dimethylallyl diphosphate</name>
        <dbReference type="ChEBI" id="CHEBI:57623"/>
    </ligand>
</feature>
<comment type="caution">
    <text evidence="9">Lacks conserved residue(s) required for the propagation of feature annotation.</text>
</comment>
<dbReference type="UniPathway" id="UPA00059">
    <property type="reaction ID" value="UER00105"/>
</dbReference>
<feature type="binding site" evidence="9">
    <location>
        <position position="261"/>
    </location>
    <ligand>
        <name>dimethylallyl diphosphate</name>
        <dbReference type="ChEBI" id="CHEBI:57623"/>
    </ligand>
</feature>
<comment type="pathway">
    <text evidence="9">Isoprenoid biosynthesis; isopentenyl diphosphate biosynthesis via DXP pathway; isopentenyl diphosphate from 1-deoxy-D-xylulose 5-phosphate: step 6/6.</text>
</comment>
<dbReference type="EMBL" id="BEXT01000001">
    <property type="protein sequence ID" value="GBC64102.1"/>
    <property type="molecule type" value="Genomic_DNA"/>
</dbReference>
<feature type="binding site" evidence="9">
    <location>
        <position position="123"/>
    </location>
    <ligand>
        <name>dimethylallyl diphosphate</name>
        <dbReference type="ChEBI" id="CHEBI:57623"/>
    </ligand>
</feature>
<dbReference type="EC" id="1.17.7.4" evidence="9"/>
<dbReference type="Pfam" id="PF01040">
    <property type="entry name" value="UbiA"/>
    <property type="match status" value="1"/>
</dbReference>
<feature type="binding site" evidence="9">
    <location>
        <position position="123"/>
    </location>
    <ligand>
        <name>isopentenyl diphosphate</name>
        <dbReference type="ChEBI" id="CHEBI:128769"/>
    </ligand>
</feature>
<keyword evidence="5 10" id="KW-1133">Transmembrane helix</keyword>
<reference evidence="12" key="1">
    <citation type="submission" date="2017-11" db="EMBL/GenBank/DDBJ databases">
        <authorList>
            <person name="Watanabe M."/>
            <person name="Kojima H."/>
        </authorList>
    </citation>
    <scope>NUCLEOTIDE SEQUENCE [LARGE SCALE GENOMIC DNA]</scope>
    <source>
        <strain evidence="12">Tokyo 01</strain>
    </source>
</reference>
<name>A0A401G4E2_9BACT</name>
<evidence type="ECO:0000256" key="1">
    <source>
        <dbReference type="ARBA" id="ARBA00004141"/>
    </source>
</evidence>
<gene>
    <name evidence="9" type="primary">ispH</name>
    <name evidence="11" type="ORF">DENIS_5119</name>
</gene>
<feature type="binding site" evidence="9">
    <location>
        <position position="95"/>
    </location>
    <ligand>
        <name>[4Fe-4S] cluster</name>
        <dbReference type="ChEBI" id="CHEBI:49883"/>
    </ligand>
</feature>
<evidence type="ECO:0000256" key="3">
    <source>
        <dbReference type="ARBA" id="ARBA00022692"/>
    </source>
</evidence>
<feature type="binding site" evidence="9">
    <location>
        <position position="41"/>
    </location>
    <ligand>
        <name>isopentenyl diphosphate</name>
        <dbReference type="ChEBI" id="CHEBI:128769"/>
    </ligand>
</feature>
<dbReference type="HAMAP" id="MF_00191">
    <property type="entry name" value="IspH"/>
    <property type="match status" value="1"/>
</dbReference>
<evidence type="ECO:0000313" key="12">
    <source>
        <dbReference type="Proteomes" id="UP000288096"/>
    </source>
</evidence>
<organism evidence="11 12">
    <name type="scientific">Desulfonema ishimotonii</name>
    <dbReference type="NCBI Taxonomy" id="45657"/>
    <lineage>
        <taxon>Bacteria</taxon>
        <taxon>Pseudomonadati</taxon>
        <taxon>Thermodesulfobacteriota</taxon>
        <taxon>Desulfobacteria</taxon>
        <taxon>Desulfobacterales</taxon>
        <taxon>Desulfococcaceae</taxon>
        <taxon>Desulfonema</taxon>
    </lineage>
</organism>
<dbReference type="GO" id="GO:0051745">
    <property type="term" value="F:4-hydroxy-3-methylbut-2-enyl diphosphate reductase activity"/>
    <property type="evidence" value="ECO:0007669"/>
    <property type="project" value="UniProtKB-UniRule"/>
</dbReference>
<dbReference type="GO" id="GO:0016765">
    <property type="term" value="F:transferase activity, transferring alkyl or aryl (other than methyl) groups"/>
    <property type="evidence" value="ECO:0007669"/>
    <property type="project" value="InterPro"/>
</dbReference>
<proteinExistence type="inferred from homology"/>
<evidence type="ECO:0000313" key="11">
    <source>
        <dbReference type="EMBL" id="GBC64102.1"/>
    </source>
</evidence>
<dbReference type="Gene3D" id="1.20.120.1780">
    <property type="entry name" value="UbiA prenyltransferase"/>
    <property type="match status" value="1"/>
</dbReference>
<comment type="pathway">
    <text evidence="9">Isoprenoid biosynthesis; dimethylallyl diphosphate biosynthesis; dimethylallyl diphosphate from (2E)-4-hydroxy-3-methylbutenyl diphosphate: step 1/1.</text>
</comment>
<dbReference type="GO" id="GO:0046872">
    <property type="term" value="F:metal ion binding"/>
    <property type="evidence" value="ECO:0007669"/>
    <property type="project" value="UniProtKB-KW"/>
</dbReference>
<feature type="binding site" evidence="9">
    <location>
        <position position="73"/>
    </location>
    <ligand>
        <name>(2E)-4-hydroxy-3-methylbut-2-enyl diphosphate</name>
        <dbReference type="ChEBI" id="CHEBI:128753"/>
    </ligand>
</feature>
<feature type="transmembrane region" description="Helical" evidence="10">
    <location>
        <begin position="554"/>
        <end position="575"/>
    </location>
</feature>
<feature type="transmembrane region" description="Helical" evidence="10">
    <location>
        <begin position="365"/>
        <end position="384"/>
    </location>
</feature>
<evidence type="ECO:0000256" key="2">
    <source>
        <dbReference type="ARBA" id="ARBA00022485"/>
    </source>
</evidence>
<comment type="subcellular location">
    <subcellularLocation>
        <location evidence="1">Membrane</location>
        <topology evidence="1">Multi-pass membrane protein</topology>
    </subcellularLocation>
</comment>
<keyword evidence="4 9" id="KW-0479">Metal-binding</keyword>
<dbReference type="Proteomes" id="UP000288096">
    <property type="component" value="Unassembled WGS sequence"/>
</dbReference>
<evidence type="ECO:0000256" key="9">
    <source>
        <dbReference type="HAMAP-Rule" id="MF_00191"/>
    </source>
</evidence>
<keyword evidence="3 10" id="KW-0812">Transmembrane</keyword>
<keyword evidence="9" id="KW-0560">Oxidoreductase</keyword>
<accession>A0A401G4E2</accession>
<dbReference type="PANTHER" id="PTHR30426:SF0">
    <property type="entry name" value="4-HYDROXY-3-METHYLBUT-2-ENYL DIPHOSPHATE REDUCTASE"/>
    <property type="match status" value="1"/>
</dbReference>
<keyword evidence="9" id="KW-0414">Isoprene biosynthesis</keyword>
<comment type="catalytic activity">
    <reaction evidence="9">
        <text>isopentenyl diphosphate + 2 oxidized [2Fe-2S]-[ferredoxin] + H2O = (2E)-4-hydroxy-3-methylbut-2-enyl diphosphate + 2 reduced [2Fe-2S]-[ferredoxin] + 2 H(+)</text>
        <dbReference type="Rhea" id="RHEA:24488"/>
        <dbReference type="Rhea" id="RHEA-COMP:10000"/>
        <dbReference type="Rhea" id="RHEA-COMP:10001"/>
        <dbReference type="ChEBI" id="CHEBI:15377"/>
        <dbReference type="ChEBI" id="CHEBI:15378"/>
        <dbReference type="ChEBI" id="CHEBI:33737"/>
        <dbReference type="ChEBI" id="CHEBI:33738"/>
        <dbReference type="ChEBI" id="CHEBI:128753"/>
        <dbReference type="ChEBI" id="CHEBI:128769"/>
        <dbReference type="EC" id="1.17.7.4"/>
    </reaction>
</comment>
<feature type="binding site" evidence="9">
    <location>
        <position position="261"/>
    </location>
    <ligand>
        <name>isopentenyl diphosphate</name>
        <dbReference type="ChEBI" id="CHEBI:128769"/>
    </ligand>
</feature>
<feature type="binding site" evidence="9">
    <location>
        <position position="217"/>
    </location>
    <ligand>
        <name>(2E)-4-hydroxy-3-methylbut-2-enyl diphosphate</name>
        <dbReference type="ChEBI" id="CHEBI:128753"/>
    </ligand>
</feature>
<dbReference type="CDD" id="cd13944">
    <property type="entry name" value="lytB_ispH"/>
    <property type="match status" value="1"/>
</dbReference>
<keyword evidence="2 9" id="KW-0004">4Fe-4S</keyword>
<feature type="binding site" evidence="9">
    <location>
        <position position="219"/>
    </location>
    <ligand>
        <name>(2E)-4-hydroxy-3-methylbut-2-enyl diphosphate</name>
        <dbReference type="ChEBI" id="CHEBI:128753"/>
    </ligand>
</feature>
<dbReference type="GO" id="GO:0019288">
    <property type="term" value="P:isopentenyl diphosphate biosynthetic process, methylerythritol 4-phosphate pathway"/>
    <property type="evidence" value="ECO:0007669"/>
    <property type="project" value="UniProtKB-UniRule"/>
</dbReference>
<feature type="binding site" evidence="9">
    <location>
        <position position="123"/>
    </location>
    <ligand>
        <name>(2E)-4-hydroxy-3-methylbut-2-enyl diphosphate</name>
        <dbReference type="ChEBI" id="CHEBI:128753"/>
    </ligand>
</feature>
<feature type="binding site" evidence="9">
    <location>
        <position position="73"/>
    </location>
    <ligand>
        <name>isopentenyl diphosphate</name>
        <dbReference type="ChEBI" id="CHEBI:128769"/>
    </ligand>
</feature>
<feature type="binding site" evidence="9">
    <location>
        <position position="12"/>
    </location>
    <ligand>
        <name>[4Fe-4S] cluster</name>
        <dbReference type="ChEBI" id="CHEBI:49883"/>
    </ligand>
</feature>
<feature type="transmembrane region" description="Helical" evidence="10">
    <location>
        <begin position="429"/>
        <end position="451"/>
    </location>
</feature>
<feature type="transmembrane region" description="Helical" evidence="10">
    <location>
        <begin position="457"/>
        <end position="476"/>
    </location>
</feature>
<feature type="active site" description="Proton donor" evidence="9">
    <location>
        <position position="125"/>
    </location>
</feature>
<dbReference type="NCBIfam" id="TIGR00216">
    <property type="entry name" value="ispH_lytB"/>
    <property type="match status" value="1"/>
</dbReference>
<protein>
    <recommendedName>
        <fullName evidence="9">4-hydroxy-3-methylbut-2-enyl diphosphate reductase</fullName>
        <shortName evidence="9">HMBPP reductase</shortName>
        <ecNumber evidence="9">1.17.7.4</ecNumber>
    </recommendedName>
</protein>
<evidence type="ECO:0000256" key="5">
    <source>
        <dbReference type="ARBA" id="ARBA00022989"/>
    </source>
</evidence>
<dbReference type="AlphaFoldDB" id="A0A401G4E2"/>
<feature type="binding site" evidence="9">
    <location>
        <position position="217"/>
    </location>
    <ligand>
        <name>isopentenyl diphosphate</name>
        <dbReference type="ChEBI" id="CHEBI:128769"/>
    </ligand>
</feature>
<dbReference type="UniPathway" id="UPA00056">
    <property type="reaction ID" value="UER00097"/>
</dbReference>
<keyword evidence="7 9" id="KW-0411">Iron-sulfur</keyword>
<comment type="cofactor">
    <cofactor evidence="9">
        <name>[4Fe-4S] cluster</name>
        <dbReference type="ChEBI" id="CHEBI:49883"/>
    </cofactor>
    <text evidence="9">Binds 1 [4Fe-4S] cluster per subunit.</text>
</comment>
<dbReference type="OrthoDB" id="9804068at2"/>
<keyword evidence="6 9" id="KW-0408">Iron</keyword>
<feature type="binding site" evidence="9">
    <location>
        <position position="73"/>
    </location>
    <ligand>
        <name>dimethylallyl diphosphate</name>
        <dbReference type="ChEBI" id="CHEBI:57623"/>
    </ligand>
</feature>
<evidence type="ECO:0000256" key="6">
    <source>
        <dbReference type="ARBA" id="ARBA00023004"/>
    </source>
</evidence>